<keyword evidence="3" id="KW-1185">Reference proteome</keyword>
<comment type="caution">
    <text evidence="2">The sequence shown here is derived from an EMBL/GenBank/DDBJ whole genome shotgun (WGS) entry which is preliminary data.</text>
</comment>
<dbReference type="CDD" id="cd01670">
    <property type="entry name" value="Death"/>
    <property type="match status" value="1"/>
</dbReference>
<name>A0A226D623_FOLCA</name>
<dbReference type="InterPro" id="IPR036770">
    <property type="entry name" value="Ankyrin_rpt-contain_sf"/>
</dbReference>
<organism evidence="2 3">
    <name type="scientific">Folsomia candida</name>
    <name type="common">Springtail</name>
    <dbReference type="NCBI Taxonomy" id="158441"/>
    <lineage>
        <taxon>Eukaryota</taxon>
        <taxon>Metazoa</taxon>
        <taxon>Ecdysozoa</taxon>
        <taxon>Arthropoda</taxon>
        <taxon>Hexapoda</taxon>
        <taxon>Collembola</taxon>
        <taxon>Entomobryomorpha</taxon>
        <taxon>Isotomoidea</taxon>
        <taxon>Isotomidae</taxon>
        <taxon>Proisotominae</taxon>
        <taxon>Folsomia</taxon>
    </lineage>
</organism>
<dbReference type="EMBL" id="LNIX01000031">
    <property type="protein sequence ID" value="OXA40992.1"/>
    <property type="molecule type" value="Genomic_DNA"/>
</dbReference>
<dbReference type="AlphaFoldDB" id="A0A226D623"/>
<dbReference type="OrthoDB" id="6161812at2759"/>
<evidence type="ECO:0000313" key="2">
    <source>
        <dbReference type="EMBL" id="OXA40992.1"/>
    </source>
</evidence>
<dbReference type="Gene3D" id="1.25.40.20">
    <property type="entry name" value="Ankyrin repeat-containing domain"/>
    <property type="match status" value="2"/>
</dbReference>
<dbReference type="SUPFAM" id="SSF48403">
    <property type="entry name" value="Ankyrin repeat"/>
    <property type="match status" value="1"/>
</dbReference>
<evidence type="ECO:0000313" key="3">
    <source>
        <dbReference type="Proteomes" id="UP000198287"/>
    </source>
</evidence>
<sequence>MVQDPITMQNWIHISHELGLGAEFETRHYPQVVMGLLKYDILFQKMLQEWVAAFRGEATVGELCKILSQLGLKTISSKILIATIAKTDNSVESNPDGDVGPEAKKKKEERILFLPFPKPDKNFTGRTQLSEDIVKCLTEWGKNPSHQVGFPLVDLYGLGDFQENDGLLLANRFYDFLISKSPQQFLVIFDNVNGFEEIEKYLPLNKNVDNIAVLLTSVEKIIILSGMGEIGSFRVDVLQEGEARELVSKILPESAESDISLLVAESDRIPIILCIMAGTIAHSSYTIVQFVEAMKDKSKIIRYPHDPNKKDNLNLQYKKSLYVCVKITLDKLMESNHLYASLAIHIIERYAYFDISCPIVYFLNYISTIKHDIDQILNESLGLRGDEAREHDILDDIIGCKDYLQFNDTEEDILDYYRIKRPIAILWSHVADHDDIIRKYFLEKGSLSLMMKEGFFSETKQIIQALGEKNAVKKILVEYALPSALRNDLHGLGQDFIRLLKANRSDICETLWNAGITTTVKACMHMNLEALIELVEGFDLQGDFLSRSDSDNLLVRAMSWGKFEMAEYLLSKNANPEAKGFKGYTTLHALATGWVANEKLAYRVGVRILSKYPELIYEKNDHRRLPLIIAIRRGNKNTLNFILSNMSVLKPQIDFPDKNGDNPLMRAIENACRESCPQNLAFIVSKNLGRIFDFKDIDGLTVLELAMQLKISENDCSESSEYTSDVDTENFSDQDSSPDQSILDEDEGQVCEGGKNSSVISDDMENLLKIVQIKDEARSRKPREHVSLPCNSTSDMSRLDIIIKFIKEYIEQYRTFS</sequence>
<feature type="region of interest" description="Disordered" evidence="1">
    <location>
        <begin position="718"/>
        <end position="756"/>
    </location>
</feature>
<proteinExistence type="predicted"/>
<dbReference type="SMART" id="SM00248">
    <property type="entry name" value="ANK"/>
    <property type="match status" value="3"/>
</dbReference>
<dbReference type="PANTHER" id="PTHR24121">
    <property type="entry name" value="NO MECHANORECEPTOR POTENTIAL C, ISOFORM D-RELATED"/>
    <property type="match status" value="1"/>
</dbReference>
<dbReference type="PANTHER" id="PTHR24121:SF23">
    <property type="entry name" value="NO MECHANORECEPTOR POTENTIAL C, ISOFORM H"/>
    <property type="match status" value="1"/>
</dbReference>
<reference evidence="2 3" key="1">
    <citation type="submission" date="2015-12" db="EMBL/GenBank/DDBJ databases">
        <title>The genome of Folsomia candida.</title>
        <authorList>
            <person name="Faddeeva A."/>
            <person name="Derks M.F."/>
            <person name="Anvar Y."/>
            <person name="Smit S."/>
            <person name="Van Straalen N."/>
            <person name="Roelofs D."/>
        </authorList>
    </citation>
    <scope>NUCLEOTIDE SEQUENCE [LARGE SCALE GENOMIC DNA]</scope>
    <source>
        <strain evidence="2 3">VU population</strain>
        <tissue evidence="2">Whole body</tissue>
    </source>
</reference>
<evidence type="ECO:0000256" key="1">
    <source>
        <dbReference type="SAM" id="MobiDB-lite"/>
    </source>
</evidence>
<dbReference type="Proteomes" id="UP000198287">
    <property type="component" value="Unassembled WGS sequence"/>
</dbReference>
<accession>A0A226D623</accession>
<gene>
    <name evidence="2" type="ORF">Fcan01_24292</name>
</gene>
<protein>
    <submittedName>
        <fullName evidence="2">Poly(ADP-ribose) polymerase pme-5</fullName>
    </submittedName>
</protein>
<dbReference type="InterPro" id="IPR002110">
    <property type="entry name" value="Ankyrin_rpt"/>
</dbReference>